<name>A0A6J4HK53_9BACT</name>
<dbReference type="AlphaFoldDB" id="A0A6J4HK53"/>
<organism evidence="1">
    <name type="scientific">uncultured Chthoniobacterales bacterium</name>
    <dbReference type="NCBI Taxonomy" id="1836801"/>
    <lineage>
        <taxon>Bacteria</taxon>
        <taxon>Pseudomonadati</taxon>
        <taxon>Verrucomicrobiota</taxon>
        <taxon>Spartobacteria</taxon>
        <taxon>Chthoniobacterales</taxon>
        <taxon>environmental samples</taxon>
    </lineage>
</organism>
<sequence length="263" mass="28747">MTTKTSRRFSGIVIAAGLLFFAAVPLNGSKTLEEITEESYDLSATGTLTIRNQDGRIYLYGSDGSELRVKVIRKAFSQERLDELKVNVSIDGDDAVIETGFPPKPEGWSTSDRSGTVEYLINVPQHCTVKKAELANGEIMIDGMRGPSIEAQVGNGRIHARNCFTSARFTLERGGMEVFYGWWERRAFSLAAEIASGNVRVLIPSDANARIDATTVNGNLQSRFAKPGESLGRKFETTLGDEGANAELTLRATNGNVRIDKSY</sequence>
<evidence type="ECO:0000313" key="1">
    <source>
        <dbReference type="EMBL" id="CAA9223582.1"/>
    </source>
</evidence>
<protein>
    <recommendedName>
        <fullName evidence="2">Adhesin domain-containing protein</fullName>
    </recommendedName>
</protein>
<dbReference type="EMBL" id="CADCTA010000043">
    <property type="protein sequence ID" value="CAA9223582.1"/>
    <property type="molecule type" value="Genomic_DNA"/>
</dbReference>
<accession>A0A6J4HK53</accession>
<evidence type="ECO:0008006" key="2">
    <source>
        <dbReference type="Google" id="ProtNLM"/>
    </source>
</evidence>
<proteinExistence type="predicted"/>
<gene>
    <name evidence="1" type="ORF">AVDCRST_MAG42-704</name>
</gene>
<reference evidence="1" key="1">
    <citation type="submission" date="2020-02" db="EMBL/GenBank/DDBJ databases">
        <authorList>
            <person name="Meier V. D."/>
        </authorList>
    </citation>
    <scope>NUCLEOTIDE SEQUENCE</scope>
    <source>
        <strain evidence="1">AVDCRST_MAG42</strain>
    </source>
</reference>